<dbReference type="InterPro" id="IPR007337">
    <property type="entry name" value="RelB/DinJ"/>
</dbReference>
<dbReference type="Gene3D" id="1.10.1220.10">
    <property type="entry name" value="Met repressor-like"/>
    <property type="match status" value="1"/>
</dbReference>
<dbReference type="NCBIfam" id="TIGR02384">
    <property type="entry name" value="RelB_DinJ"/>
    <property type="match status" value="1"/>
</dbReference>
<keyword evidence="2" id="KW-1185">Reference proteome</keyword>
<dbReference type="Pfam" id="PF04221">
    <property type="entry name" value="RelB"/>
    <property type="match status" value="1"/>
</dbReference>
<gene>
    <name evidence="1" type="ORF">SAMN02910314_00276</name>
</gene>
<dbReference type="EMBL" id="FOEC01000001">
    <property type="protein sequence ID" value="SEO44438.1"/>
    <property type="molecule type" value="Genomic_DNA"/>
</dbReference>
<protein>
    <submittedName>
        <fullName evidence="1">DNA-damage-inducible protein J</fullName>
    </submittedName>
</protein>
<organism evidence="1 2">
    <name type="scientific">Denitrobacterium detoxificans</name>
    <dbReference type="NCBI Taxonomy" id="79604"/>
    <lineage>
        <taxon>Bacteria</taxon>
        <taxon>Bacillati</taxon>
        <taxon>Actinomycetota</taxon>
        <taxon>Coriobacteriia</taxon>
        <taxon>Eggerthellales</taxon>
        <taxon>Eggerthellaceae</taxon>
        <taxon>Denitrobacterium</taxon>
    </lineage>
</organism>
<evidence type="ECO:0000313" key="1">
    <source>
        <dbReference type="EMBL" id="SEO44438.1"/>
    </source>
</evidence>
<name>A0A172RVZ8_9ACTN</name>
<dbReference type="GO" id="GO:0006355">
    <property type="term" value="P:regulation of DNA-templated transcription"/>
    <property type="evidence" value="ECO:0007669"/>
    <property type="project" value="InterPro"/>
</dbReference>
<dbReference type="InterPro" id="IPR013321">
    <property type="entry name" value="Arc_rbn_hlx_hlx"/>
</dbReference>
<dbReference type="RefSeq" id="WP_066659995.1">
    <property type="nucleotide sequence ID" value="NZ_CP011402.1"/>
</dbReference>
<reference evidence="2" key="1">
    <citation type="submission" date="2016-10" db="EMBL/GenBank/DDBJ databases">
        <authorList>
            <person name="Varghese N."/>
        </authorList>
    </citation>
    <scope>NUCLEOTIDE SEQUENCE [LARGE SCALE GENOMIC DNA]</scope>
    <source>
        <strain evidence="2">DSM 21843</strain>
    </source>
</reference>
<dbReference type="AlphaFoldDB" id="A0A172RVZ8"/>
<dbReference type="STRING" id="79604.AAY81_00400"/>
<accession>A0A172RVZ8</accession>
<dbReference type="OrthoDB" id="3174560at2"/>
<dbReference type="KEGG" id="ddt:AAY81_00400"/>
<dbReference type="Proteomes" id="UP000182975">
    <property type="component" value="Unassembled WGS sequence"/>
</dbReference>
<proteinExistence type="predicted"/>
<evidence type="ECO:0000313" key="2">
    <source>
        <dbReference type="Proteomes" id="UP000182975"/>
    </source>
</evidence>
<sequence length="95" mass="10726">MSKDAILHVRINAEDKEAAERIFADQGTSLSEAVRIFVKQSIKVNGLPFHPTSSQGKGGLHAQGRLEAYAHQEMREAEREAWIRSLSDKYEAFNR</sequence>